<gene>
    <name evidence="2" type="ORF">SAMN05421666_0101</name>
</gene>
<evidence type="ECO:0008006" key="4">
    <source>
        <dbReference type="Google" id="ProtNLM"/>
    </source>
</evidence>
<evidence type="ECO:0000256" key="1">
    <source>
        <dbReference type="SAM" id="SignalP"/>
    </source>
</evidence>
<name>A0A1N7EBE8_9RHOB</name>
<protein>
    <recommendedName>
        <fullName evidence="4">DUF995 domain-containing protein</fullName>
    </recommendedName>
</protein>
<keyword evidence="1" id="KW-0732">Signal</keyword>
<sequence length="143" mass="16071">MAVAGGWMSWHSHFMRMFAFIFFALVPSLAHAAMTAEEFDAYTKGKTFIYGAGGAPYGIEQYLDNRRVRWSFVEGECQEGEWFEEDGLICFVYDTEPEPQCWSFEAGPDGLIARFENDPTEVELYEAGQSETPLICPGPDVGV</sequence>
<dbReference type="AlphaFoldDB" id="A0A1N7EBE8"/>
<feature type="chain" id="PRO_5009941303" description="DUF995 domain-containing protein" evidence="1">
    <location>
        <begin position="33"/>
        <end position="143"/>
    </location>
</feature>
<keyword evidence="3" id="KW-1185">Reference proteome</keyword>
<evidence type="ECO:0000313" key="3">
    <source>
        <dbReference type="Proteomes" id="UP000186019"/>
    </source>
</evidence>
<proteinExistence type="predicted"/>
<organism evidence="2 3">
    <name type="scientific">Roseovarius nanhaiticus</name>
    <dbReference type="NCBI Taxonomy" id="573024"/>
    <lineage>
        <taxon>Bacteria</taxon>
        <taxon>Pseudomonadati</taxon>
        <taxon>Pseudomonadota</taxon>
        <taxon>Alphaproteobacteria</taxon>
        <taxon>Rhodobacterales</taxon>
        <taxon>Roseobacteraceae</taxon>
        <taxon>Roseovarius</taxon>
    </lineage>
</organism>
<feature type="signal peptide" evidence="1">
    <location>
        <begin position="1"/>
        <end position="32"/>
    </location>
</feature>
<reference evidence="3" key="1">
    <citation type="submission" date="2017-01" db="EMBL/GenBank/DDBJ databases">
        <authorList>
            <person name="Varghese N."/>
            <person name="Submissions S."/>
        </authorList>
    </citation>
    <scope>NUCLEOTIDE SEQUENCE [LARGE SCALE GENOMIC DNA]</scope>
    <source>
        <strain evidence="3">DSM 29590</strain>
    </source>
</reference>
<evidence type="ECO:0000313" key="2">
    <source>
        <dbReference type="EMBL" id="SIR85370.1"/>
    </source>
</evidence>
<accession>A0A1N7EBE8</accession>
<dbReference type="EMBL" id="FTNV01000001">
    <property type="protein sequence ID" value="SIR85370.1"/>
    <property type="molecule type" value="Genomic_DNA"/>
</dbReference>
<dbReference type="Proteomes" id="UP000186019">
    <property type="component" value="Unassembled WGS sequence"/>
</dbReference>
<dbReference type="STRING" id="573024.SAMN05216208_2033"/>